<gene>
    <name evidence="2" type="ORF">OXH55_03065</name>
</gene>
<sequence>MFNILYTELLKLKRSKMLGLILIGAILPVLMNVLICKTNKNMSFQWDGYLKNTIIITLLVMAVALFALVTGFIFSREYSEKTINNMFTYPVERAKLLGAKLVIMFIVILSTFLLTYVLSIASGFLFKHGPLTKECALKYLTLYLKESIMQFALVPIAAFLSLISKNVISSIGLGLSAAFINLFVANSDKYIVVFPWSVPAAFGVSNLGFNMEQLSYNKGVISLTTIFIVSLIAMFVYAYRSDVNC</sequence>
<keyword evidence="1" id="KW-1133">Transmembrane helix</keyword>
<evidence type="ECO:0000313" key="3">
    <source>
        <dbReference type="Proteomes" id="UP001079657"/>
    </source>
</evidence>
<dbReference type="Pfam" id="PF12730">
    <property type="entry name" value="ABC2_membrane_4"/>
    <property type="match status" value="1"/>
</dbReference>
<dbReference type="RefSeq" id="WP_268048004.1">
    <property type="nucleotide sequence ID" value="NZ_JAPQES010000001.1"/>
</dbReference>
<feature type="transmembrane region" description="Helical" evidence="1">
    <location>
        <begin position="55"/>
        <end position="75"/>
    </location>
</feature>
<comment type="caution">
    <text evidence="2">The sequence shown here is derived from an EMBL/GenBank/DDBJ whole genome shotgun (WGS) entry which is preliminary data.</text>
</comment>
<feature type="transmembrane region" description="Helical" evidence="1">
    <location>
        <begin position="17"/>
        <end position="35"/>
    </location>
</feature>
<protein>
    <submittedName>
        <fullName evidence="2">ABC transporter permease</fullName>
    </submittedName>
</protein>
<dbReference type="PANTHER" id="PTHR37305">
    <property type="entry name" value="INTEGRAL MEMBRANE PROTEIN-RELATED"/>
    <property type="match status" value="1"/>
</dbReference>
<feature type="transmembrane region" description="Helical" evidence="1">
    <location>
        <begin position="221"/>
        <end position="239"/>
    </location>
</feature>
<feature type="transmembrane region" description="Helical" evidence="1">
    <location>
        <begin position="140"/>
        <end position="160"/>
    </location>
</feature>
<feature type="transmembrane region" description="Helical" evidence="1">
    <location>
        <begin position="190"/>
        <end position="209"/>
    </location>
</feature>
<keyword evidence="1" id="KW-0812">Transmembrane</keyword>
<organism evidence="2 3">
    <name type="scientific">Clostridium ganghwense</name>
    <dbReference type="NCBI Taxonomy" id="312089"/>
    <lineage>
        <taxon>Bacteria</taxon>
        <taxon>Bacillati</taxon>
        <taxon>Bacillota</taxon>
        <taxon>Clostridia</taxon>
        <taxon>Eubacteriales</taxon>
        <taxon>Clostridiaceae</taxon>
        <taxon>Clostridium</taxon>
    </lineage>
</organism>
<evidence type="ECO:0000256" key="1">
    <source>
        <dbReference type="SAM" id="Phobius"/>
    </source>
</evidence>
<keyword evidence="3" id="KW-1185">Reference proteome</keyword>
<feature type="transmembrane region" description="Helical" evidence="1">
    <location>
        <begin position="96"/>
        <end position="120"/>
    </location>
</feature>
<dbReference type="EMBL" id="JAPQES010000001">
    <property type="protein sequence ID" value="MCY6369629.1"/>
    <property type="molecule type" value="Genomic_DNA"/>
</dbReference>
<reference evidence="2" key="1">
    <citation type="submission" date="2022-12" db="EMBL/GenBank/DDBJ databases">
        <authorList>
            <person name="Wang J."/>
        </authorList>
    </citation>
    <scope>NUCLEOTIDE SEQUENCE</scope>
    <source>
        <strain evidence="2">HY-42-06</strain>
    </source>
</reference>
<dbReference type="Proteomes" id="UP001079657">
    <property type="component" value="Unassembled WGS sequence"/>
</dbReference>
<proteinExistence type="predicted"/>
<dbReference type="PANTHER" id="PTHR37305:SF1">
    <property type="entry name" value="MEMBRANE PROTEIN"/>
    <property type="match status" value="1"/>
</dbReference>
<keyword evidence="1" id="KW-0472">Membrane</keyword>
<name>A0ABT4CNT4_9CLOT</name>
<evidence type="ECO:0000313" key="2">
    <source>
        <dbReference type="EMBL" id="MCY6369629.1"/>
    </source>
</evidence>
<accession>A0ABT4CNT4</accession>